<accession>A0A419W3C6</accession>
<dbReference type="SUPFAM" id="SSF50998">
    <property type="entry name" value="Quinoprotein alcohol dehydrogenase-like"/>
    <property type="match status" value="1"/>
</dbReference>
<evidence type="ECO:0000259" key="1">
    <source>
        <dbReference type="Pfam" id="PF13360"/>
    </source>
</evidence>
<feature type="domain" description="Pyrrolo-quinoline quinone repeat" evidence="1">
    <location>
        <begin position="104"/>
        <end position="314"/>
    </location>
</feature>
<protein>
    <submittedName>
        <fullName evidence="2">Outer membrane protein assembly factor BamB</fullName>
    </submittedName>
</protein>
<evidence type="ECO:0000313" key="2">
    <source>
        <dbReference type="EMBL" id="RKD89963.1"/>
    </source>
</evidence>
<gene>
    <name evidence="2" type="ORF">BC643_0297</name>
</gene>
<dbReference type="Proteomes" id="UP000283387">
    <property type="component" value="Unassembled WGS sequence"/>
</dbReference>
<dbReference type="Gene3D" id="2.130.10.10">
    <property type="entry name" value="YVTN repeat-like/Quinoprotein amine dehydrogenase"/>
    <property type="match status" value="1"/>
</dbReference>
<keyword evidence="3" id="KW-1185">Reference proteome</keyword>
<organism evidence="2 3">
    <name type="scientific">Mangrovibacterium diazotrophicum</name>
    <dbReference type="NCBI Taxonomy" id="1261403"/>
    <lineage>
        <taxon>Bacteria</taxon>
        <taxon>Pseudomonadati</taxon>
        <taxon>Bacteroidota</taxon>
        <taxon>Bacteroidia</taxon>
        <taxon>Marinilabiliales</taxon>
        <taxon>Prolixibacteraceae</taxon>
        <taxon>Mangrovibacterium</taxon>
    </lineage>
</organism>
<sequence length="442" mass="49552">MDISQPGADNREKGSLVKEIVKIGEKFQLFGESKSNNYTGTWPHFRGQNYDNIVSEKQDLKDSWSDDEPEILWSLELGEGHAGPAVYKGMVYVMDYDEEAREDALRCFSLADGHEIWRRSYGIHVKRNHGMSRTVPAVTEYYVVTIGPRCQVMCVDRKSGDFLWGIDLVEEYGSEIPHWYTAQCPMIDGDKVILAPAGSKLMIAVDIKTGEKLWECPNDIQYKMSHSSIMPMTLNGKHMYVYSADGGICGISAEGDDEGQLVWYCNEWRFSVVAPSPVIFPDGKIFLTAGYGAGGMMIQVIPNGNSFETKVLAQYQPKDGLACEQQTPVYYKGYLYGIMPKDGGAYRNQLVCTTPDNVQQFRWTSGKVSRFGLGPYLIADDKMYILGDDGTLTMVKPDPNKYVQLAQKKLFDGHDAWAPLAIVDGLLLLRDSKTMYCVNISN</sequence>
<dbReference type="InterPro" id="IPR011047">
    <property type="entry name" value="Quinoprotein_ADH-like_sf"/>
</dbReference>
<evidence type="ECO:0000313" key="3">
    <source>
        <dbReference type="Proteomes" id="UP000283387"/>
    </source>
</evidence>
<dbReference type="EMBL" id="RAPN01000001">
    <property type="protein sequence ID" value="RKD89963.1"/>
    <property type="molecule type" value="Genomic_DNA"/>
</dbReference>
<dbReference type="InterPro" id="IPR002372">
    <property type="entry name" value="PQQ_rpt_dom"/>
</dbReference>
<dbReference type="SMART" id="SM00564">
    <property type="entry name" value="PQQ"/>
    <property type="match status" value="2"/>
</dbReference>
<dbReference type="AlphaFoldDB" id="A0A419W3C6"/>
<comment type="caution">
    <text evidence="2">The sequence shown here is derived from an EMBL/GenBank/DDBJ whole genome shotgun (WGS) entry which is preliminary data.</text>
</comment>
<reference evidence="2 3" key="1">
    <citation type="submission" date="2018-09" db="EMBL/GenBank/DDBJ databases">
        <title>Genomic Encyclopedia of Archaeal and Bacterial Type Strains, Phase II (KMG-II): from individual species to whole genera.</title>
        <authorList>
            <person name="Goeker M."/>
        </authorList>
    </citation>
    <scope>NUCLEOTIDE SEQUENCE [LARGE SCALE GENOMIC DNA]</scope>
    <source>
        <strain evidence="2 3">DSM 27148</strain>
    </source>
</reference>
<dbReference type="PANTHER" id="PTHR34512">
    <property type="entry name" value="CELL SURFACE PROTEIN"/>
    <property type="match status" value="1"/>
</dbReference>
<dbReference type="PANTHER" id="PTHR34512:SF30">
    <property type="entry name" value="OUTER MEMBRANE PROTEIN ASSEMBLY FACTOR BAMB"/>
    <property type="match status" value="1"/>
</dbReference>
<name>A0A419W3C6_9BACT</name>
<dbReference type="InterPro" id="IPR018391">
    <property type="entry name" value="PQQ_b-propeller_rpt"/>
</dbReference>
<proteinExistence type="predicted"/>
<dbReference type="Pfam" id="PF13360">
    <property type="entry name" value="PQQ_2"/>
    <property type="match status" value="1"/>
</dbReference>
<dbReference type="InterPro" id="IPR015943">
    <property type="entry name" value="WD40/YVTN_repeat-like_dom_sf"/>
</dbReference>